<gene>
    <name evidence="1" type="ORF">F7Q99_36950</name>
</gene>
<comment type="caution">
    <text evidence="1">The sequence shown here is derived from an EMBL/GenBank/DDBJ whole genome shotgun (WGS) entry which is preliminary data.</text>
</comment>
<dbReference type="EMBL" id="WBOF01000005">
    <property type="protein sequence ID" value="MQS17631.1"/>
    <property type="molecule type" value="Genomic_DNA"/>
</dbReference>
<evidence type="ECO:0000313" key="1">
    <source>
        <dbReference type="EMBL" id="MQS17631.1"/>
    </source>
</evidence>
<proteinExistence type="predicted"/>
<reference evidence="1 2" key="1">
    <citation type="submission" date="2019-09" db="EMBL/GenBank/DDBJ databases">
        <title>Genome Sequences of Streptomyces kaniharaensis ATCC 21070.</title>
        <authorList>
            <person name="Zhu W."/>
            <person name="De Crecy-Lagard V."/>
            <person name="Richards N.G."/>
        </authorList>
    </citation>
    <scope>NUCLEOTIDE SEQUENCE [LARGE SCALE GENOMIC DNA]</scope>
    <source>
        <strain evidence="1 2">SF-557</strain>
    </source>
</reference>
<organism evidence="1 2">
    <name type="scientific">Streptomyces kaniharaensis</name>
    <dbReference type="NCBI Taxonomy" id="212423"/>
    <lineage>
        <taxon>Bacteria</taxon>
        <taxon>Bacillati</taxon>
        <taxon>Actinomycetota</taxon>
        <taxon>Actinomycetes</taxon>
        <taxon>Kitasatosporales</taxon>
        <taxon>Streptomycetaceae</taxon>
        <taxon>Streptomyces</taxon>
    </lineage>
</organism>
<dbReference type="Gene3D" id="1.10.30.50">
    <property type="match status" value="1"/>
</dbReference>
<sequence>MYNRRMRGLEHPGRPIYERIKNLQPKCPLCGIGRVRQVDHHLPKSRYPYLAVAPVNLVPVCGDCNFVKLDQIPASKEEQTLHPYFDNVEDERWLRAEFLIHKPDNGDAGTVDWQVRFFVDPPDVWDPQLGARIIHHFNVFHLAEVYEAQVADELDTLGFMLETVFDGGGCEDVRAHLLDVAHQRTRPRQNNWMTALYEALAASDWYCSGGFTLVAAG</sequence>
<dbReference type="OrthoDB" id="9816185at2"/>
<name>A0A6N7L202_9ACTN</name>
<evidence type="ECO:0000313" key="2">
    <source>
        <dbReference type="Proteomes" id="UP000450000"/>
    </source>
</evidence>
<evidence type="ECO:0008006" key="3">
    <source>
        <dbReference type="Google" id="ProtNLM"/>
    </source>
</evidence>
<keyword evidence="2" id="KW-1185">Reference proteome</keyword>
<protein>
    <recommendedName>
        <fullName evidence="3">HNH endonuclease</fullName>
    </recommendedName>
</protein>
<dbReference type="AlphaFoldDB" id="A0A6N7L202"/>
<dbReference type="Proteomes" id="UP000450000">
    <property type="component" value="Unassembled WGS sequence"/>
</dbReference>
<accession>A0A6N7L202</accession>